<evidence type="ECO:0000256" key="1">
    <source>
        <dbReference type="ARBA" id="ARBA00022723"/>
    </source>
</evidence>
<evidence type="ECO:0000313" key="7">
    <source>
        <dbReference type="EMBL" id="TMW60012.1"/>
    </source>
</evidence>
<sequence length="482" mass="55452">MYYGQPRVRNEHLKAFPLPTDFFAPVQISDVRLEQLRAEADRALEQALSQLSVYQSNREGYLVNSAPWKLHADADGLKEFKRPHKSHPTATISHVVGRVEGNFREYLRFFKSTTRQEYFNVQKRLFNFTADANVLFNAPQSAHATKSPCAYEGIKWVGYEPFSMRFRMDSVHFESTGTAVDPQGRNFGYRIILPLELPEIPDLFKSKRSVRTFSKSVMLVMPLGQNENRSELFMTMTNDFKCNHVPRSFYKRYMANLLRVSLFMDQNRVASQSVLNENEWVPQSMRSDCNVCTRPFTMLRSKHHCHVCGEVVCRKCLVAHTDSSDLRNLLRGDKTKLCIPCMKILREDHLNQLETPAAANWRTKRFQSYSDIRYSETPTELGSNDFSSSYASTDDSSYYSRSYFDDATAVTGTIIETAELLETGQLIMTVDTSEMMPASVTPSNATPPQYRIGTSMMEDIDRSLQEQEALLRQLQFHARRQT</sequence>
<evidence type="ECO:0000256" key="2">
    <source>
        <dbReference type="ARBA" id="ARBA00022771"/>
    </source>
</evidence>
<dbReference type="InterPro" id="IPR017455">
    <property type="entry name" value="Znf_FYVE-rel"/>
</dbReference>
<dbReference type="OrthoDB" id="68108at2759"/>
<dbReference type="SUPFAM" id="SSF57903">
    <property type="entry name" value="FYVE/PHD zinc finger"/>
    <property type="match status" value="1"/>
</dbReference>
<dbReference type="InterPro" id="IPR013083">
    <property type="entry name" value="Znf_RING/FYVE/PHD"/>
</dbReference>
<dbReference type="PANTHER" id="PTHR13510:SF44">
    <property type="entry name" value="RABENOSYN-5"/>
    <property type="match status" value="1"/>
</dbReference>
<dbReference type="GO" id="GO:0008270">
    <property type="term" value="F:zinc ion binding"/>
    <property type="evidence" value="ECO:0007669"/>
    <property type="project" value="UniProtKB-KW"/>
</dbReference>
<dbReference type="Gene3D" id="3.30.40.10">
    <property type="entry name" value="Zinc/RING finger domain, C3HC4 (zinc finger)"/>
    <property type="match status" value="1"/>
</dbReference>
<dbReference type="Pfam" id="PF01363">
    <property type="entry name" value="FYVE"/>
    <property type="match status" value="1"/>
</dbReference>
<keyword evidence="2 4" id="KW-0863">Zinc-finger</keyword>
<dbReference type="PANTHER" id="PTHR13510">
    <property type="entry name" value="FYVE-FINGER-CONTAINING RAB5 EFFECTOR PROTEIN RABENOSYN-5-RELATED"/>
    <property type="match status" value="1"/>
</dbReference>
<protein>
    <recommendedName>
        <fullName evidence="6">FYVE-type domain-containing protein</fullName>
    </recommendedName>
</protein>
<keyword evidence="3" id="KW-0862">Zinc</keyword>
<dbReference type="InterPro" id="IPR011011">
    <property type="entry name" value="Znf_FYVE_PHD"/>
</dbReference>
<evidence type="ECO:0000259" key="6">
    <source>
        <dbReference type="PROSITE" id="PS50178"/>
    </source>
</evidence>
<reference evidence="7" key="1">
    <citation type="submission" date="2019-03" db="EMBL/GenBank/DDBJ databases">
        <title>Long read genome sequence of the mycoparasitic Pythium oligandrum ATCC 38472 isolated from sugarbeet rhizosphere.</title>
        <authorList>
            <person name="Gaulin E."/>
        </authorList>
    </citation>
    <scope>NUCLEOTIDE SEQUENCE</scope>
    <source>
        <strain evidence="7">ATCC 38472_TT</strain>
    </source>
</reference>
<feature type="domain" description="FYVE-type" evidence="6">
    <location>
        <begin position="283"/>
        <end position="346"/>
    </location>
</feature>
<evidence type="ECO:0000313" key="8">
    <source>
        <dbReference type="Proteomes" id="UP000794436"/>
    </source>
</evidence>
<keyword evidence="8" id="KW-1185">Reference proteome</keyword>
<keyword evidence="5" id="KW-0175">Coiled coil</keyword>
<dbReference type="CDD" id="cd00065">
    <property type="entry name" value="FYVE_like_SF"/>
    <property type="match status" value="1"/>
</dbReference>
<comment type="caution">
    <text evidence="7">The sequence shown here is derived from an EMBL/GenBank/DDBJ whole genome shotgun (WGS) entry which is preliminary data.</text>
</comment>
<evidence type="ECO:0000256" key="3">
    <source>
        <dbReference type="ARBA" id="ARBA00022833"/>
    </source>
</evidence>
<dbReference type="InterPro" id="IPR052727">
    <property type="entry name" value="Rab4/Rab5_effector"/>
</dbReference>
<feature type="coiled-coil region" evidence="5">
    <location>
        <begin position="26"/>
        <end position="57"/>
    </location>
</feature>
<name>A0A8K1CCW8_PYTOL</name>
<evidence type="ECO:0000256" key="5">
    <source>
        <dbReference type="SAM" id="Coils"/>
    </source>
</evidence>
<keyword evidence="1" id="KW-0479">Metal-binding</keyword>
<dbReference type="Proteomes" id="UP000794436">
    <property type="component" value="Unassembled WGS sequence"/>
</dbReference>
<dbReference type="AlphaFoldDB" id="A0A8K1CCW8"/>
<dbReference type="PROSITE" id="PS50178">
    <property type="entry name" value="ZF_FYVE"/>
    <property type="match status" value="1"/>
</dbReference>
<accession>A0A8K1CCW8</accession>
<proteinExistence type="predicted"/>
<evidence type="ECO:0000256" key="4">
    <source>
        <dbReference type="PROSITE-ProRule" id="PRU00091"/>
    </source>
</evidence>
<organism evidence="7 8">
    <name type="scientific">Pythium oligandrum</name>
    <name type="common">Mycoparasitic fungus</name>
    <dbReference type="NCBI Taxonomy" id="41045"/>
    <lineage>
        <taxon>Eukaryota</taxon>
        <taxon>Sar</taxon>
        <taxon>Stramenopiles</taxon>
        <taxon>Oomycota</taxon>
        <taxon>Peronosporomycetes</taxon>
        <taxon>Pythiales</taxon>
        <taxon>Pythiaceae</taxon>
        <taxon>Pythium</taxon>
    </lineage>
</organism>
<dbReference type="EMBL" id="SPLM01000108">
    <property type="protein sequence ID" value="TMW60012.1"/>
    <property type="molecule type" value="Genomic_DNA"/>
</dbReference>
<dbReference type="InterPro" id="IPR000306">
    <property type="entry name" value="Znf_FYVE"/>
</dbReference>
<dbReference type="SMART" id="SM00064">
    <property type="entry name" value="FYVE"/>
    <property type="match status" value="1"/>
</dbReference>
<gene>
    <name evidence="7" type="ORF">Poli38472_000054</name>
</gene>